<dbReference type="Proteomes" id="UP000039324">
    <property type="component" value="Unassembled WGS sequence"/>
</dbReference>
<dbReference type="AlphaFoldDB" id="A0A0G4IZ10"/>
<dbReference type="EMBL" id="CDSF01000101">
    <property type="protein sequence ID" value="CEP00560.1"/>
    <property type="molecule type" value="Genomic_DNA"/>
</dbReference>
<accession>A0A0G4IZ10</accession>
<dbReference type="Pfam" id="PF08561">
    <property type="entry name" value="Ribosomal_L37"/>
    <property type="match status" value="1"/>
</dbReference>
<sequence>MMRALPVLRVVASRGRRSLAVVPESLEPVNLDFCNIMEGKEAAKAPESYPDWLWGLTDPAPTLLDLKKIPAEQLSAKQKRRLFKLYRSNKIKNANAVEGI</sequence>
<organism evidence="1 2">
    <name type="scientific">Plasmodiophora brassicae</name>
    <name type="common">Clubroot disease agent</name>
    <dbReference type="NCBI Taxonomy" id="37360"/>
    <lineage>
        <taxon>Eukaryota</taxon>
        <taxon>Sar</taxon>
        <taxon>Rhizaria</taxon>
        <taxon>Endomyxa</taxon>
        <taxon>Phytomyxea</taxon>
        <taxon>Plasmodiophorida</taxon>
        <taxon>Plasmodiophoridae</taxon>
        <taxon>Plasmodiophora</taxon>
    </lineage>
</organism>
<name>A0A0G4IZ10_PLABS</name>
<evidence type="ECO:0000313" key="2">
    <source>
        <dbReference type="Proteomes" id="UP000039324"/>
    </source>
</evidence>
<dbReference type="InterPro" id="IPR013870">
    <property type="entry name" value="Ribosomal_mL54"/>
</dbReference>
<keyword evidence="2" id="KW-1185">Reference proteome</keyword>
<gene>
    <name evidence="1" type="ORF">PBRA_001614</name>
</gene>
<proteinExistence type="predicted"/>
<reference evidence="1 2" key="1">
    <citation type="submission" date="2015-02" db="EMBL/GenBank/DDBJ databases">
        <authorList>
            <person name="Chooi Y.-H."/>
        </authorList>
    </citation>
    <scope>NUCLEOTIDE SEQUENCE [LARGE SCALE GENOMIC DNA]</scope>
    <source>
        <strain evidence="1">E3</strain>
    </source>
</reference>
<protein>
    <submittedName>
        <fullName evidence="1">Uncharacterized protein</fullName>
    </submittedName>
</protein>
<dbReference type="OrthoDB" id="10252718at2759"/>
<evidence type="ECO:0000313" key="1">
    <source>
        <dbReference type="EMBL" id="CEP00560.1"/>
    </source>
</evidence>